<proteinExistence type="predicted"/>
<keyword evidence="2" id="KW-0472">Membrane</keyword>
<comment type="caution">
    <text evidence="3">The sequence shown here is derived from an EMBL/GenBank/DDBJ whole genome shotgun (WGS) entry which is preliminary data.</text>
</comment>
<gene>
    <name evidence="3" type="ORF">S01H1_72106</name>
</gene>
<evidence type="ECO:0000256" key="2">
    <source>
        <dbReference type="SAM" id="Phobius"/>
    </source>
</evidence>
<evidence type="ECO:0000313" key="3">
    <source>
        <dbReference type="EMBL" id="GAG32456.1"/>
    </source>
</evidence>
<feature type="region of interest" description="Disordered" evidence="1">
    <location>
        <begin position="99"/>
        <end position="120"/>
    </location>
</feature>
<reference evidence="3" key="1">
    <citation type="journal article" date="2014" name="Front. Microbiol.">
        <title>High frequency of phylogenetically diverse reductive dehalogenase-homologous genes in deep subseafloor sedimentary metagenomes.</title>
        <authorList>
            <person name="Kawai M."/>
            <person name="Futagami T."/>
            <person name="Toyoda A."/>
            <person name="Takaki Y."/>
            <person name="Nishi S."/>
            <person name="Hori S."/>
            <person name="Arai W."/>
            <person name="Tsubouchi T."/>
            <person name="Morono Y."/>
            <person name="Uchiyama I."/>
            <person name="Ito T."/>
            <person name="Fujiyama A."/>
            <person name="Inagaki F."/>
            <person name="Takami H."/>
        </authorList>
    </citation>
    <scope>NUCLEOTIDE SEQUENCE</scope>
    <source>
        <strain evidence="3">Expedition CK06-06</strain>
    </source>
</reference>
<evidence type="ECO:0000256" key="1">
    <source>
        <dbReference type="SAM" id="MobiDB-lite"/>
    </source>
</evidence>
<sequence length="120" mass="13501">DKYDIVDYEPNEDMQDLMKFAPLDVAISSSFFLSSLGIELLKATQTYLKKELKKMTDSTNLAKDTNLAKTGVGMEVSMDWLTETLQSLMKSQATDLLNVSRISPSKSKNTKSKQEKLNNK</sequence>
<dbReference type="AlphaFoldDB" id="X0Y6H9"/>
<keyword evidence="2" id="KW-0812">Transmembrane</keyword>
<protein>
    <submittedName>
        <fullName evidence="3">Uncharacterized protein</fullName>
    </submittedName>
</protein>
<dbReference type="EMBL" id="BARS01048062">
    <property type="protein sequence ID" value="GAG32456.1"/>
    <property type="molecule type" value="Genomic_DNA"/>
</dbReference>
<feature type="transmembrane region" description="Helical" evidence="2">
    <location>
        <begin position="20"/>
        <end position="41"/>
    </location>
</feature>
<organism evidence="3">
    <name type="scientific">marine sediment metagenome</name>
    <dbReference type="NCBI Taxonomy" id="412755"/>
    <lineage>
        <taxon>unclassified sequences</taxon>
        <taxon>metagenomes</taxon>
        <taxon>ecological metagenomes</taxon>
    </lineage>
</organism>
<keyword evidence="2" id="KW-1133">Transmembrane helix</keyword>
<name>X0Y6H9_9ZZZZ</name>
<accession>X0Y6H9</accession>
<feature type="non-terminal residue" evidence="3">
    <location>
        <position position="1"/>
    </location>
</feature>